<dbReference type="EMBL" id="BAABME010006375">
    <property type="protein sequence ID" value="GAA0168189.1"/>
    <property type="molecule type" value="Genomic_DNA"/>
</dbReference>
<proteinExistence type="predicted"/>
<sequence>MERFAQRGGELFGNGTRPQKSFENSMSTRYNDSDIDFDDVFGGPPRRYSMQEVQMRYSFCEPLEENSEDNSEVNLTTFDPWSGLIEKPVFGEENVNRKRHVNNDFFDDIFKGDENCSSPRKSCYQGSNPGSRTLSPARPLPSKAEPFSTSLPAQFSLPSELSKAKVSPGLSYDDGITNKNEDAISNGKSSPVLSKASFSKFLNRAIRGKHVSRGDQYRQSPLSREASVGNLESLDGVNVSNKEDKPNKKNGEDVESPIDGSQFHFSIHKWAHGEVPLLIPLREGKTMQVEEKSDQIASRNTQTESFKITIKKDDERSNQDRIGSKEVAREANLDIFHLEVDNVVEHHPVDIQSSMSYNVIEETQRSRFIDRPNNVKKSLSPVQKQPDPVMKPFGVSFSKKVDEQENRKERTDRASEGKKGAKSANFSNEEKNSDAGKKCSKTAMVGKDNDPGSPSISGDILHKTGVKGKVRDFVKIFHQETAERSKVSSNNQSQSSRWTGRENYRVDNEVKFSNKITDEVEAQKTDGTLNAFRKMDESPMKDEVKQPSSPKIPNHRSSRYTEQKEASFFTASFSFKDTDASSETDFRESFSVEELSNDQVIDLQPSEDPDCIKDSDAKIKQWSQGRKGNIRSLLSTLQLVLWPESGWTPVPLVDIIEGSSVKRAYQRALLCLHPDKLQQKGAASHQKYIAEKVFDILQDAWDHFNSLGAI</sequence>
<dbReference type="InterPro" id="IPR036869">
    <property type="entry name" value="J_dom_sf"/>
</dbReference>
<name>A0AAV3QX10_LITER</name>
<organism evidence="2 3">
    <name type="scientific">Lithospermum erythrorhizon</name>
    <name type="common">Purple gromwell</name>
    <name type="synonym">Lithospermum officinale var. erythrorhizon</name>
    <dbReference type="NCBI Taxonomy" id="34254"/>
    <lineage>
        <taxon>Eukaryota</taxon>
        <taxon>Viridiplantae</taxon>
        <taxon>Streptophyta</taxon>
        <taxon>Embryophyta</taxon>
        <taxon>Tracheophyta</taxon>
        <taxon>Spermatophyta</taxon>
        <taxon>Magnoliopsida</taxon>
        <taxon>eudicotyledons</taxon>
        <taxon>Gunneridae</taxon>
        <taxon>Pentapetalae</taxon>
        <taxon>asterids</taxon>
        <taxon>lamiids</taxon>
        <taxon>Boraginales</taxon>
        <taxon>Boraginaceae</taxon>
        <taxon>Boraginoideae</taxon>
        <taxon>Lithospermeae</taxon>
        <taxon>Lithospermum</taxon>
    </lineage>
</organism>
<reference evidence="2 3" key="1">
    <citation type="submission" date="2024-01" db="EMBL/GenBank/DDBJ databases">
        <title>The complete chloroplast genome sequence of Lithospermum erythrorhizon: insights into the phylogenetic relationship among Boraginaceae species and the maternal lineages of purple gromwells.</title>
        <authorList>
            <person name="Okada T."/>
            <person name="Watanabe K."/>
        </authorList>
    </citation>
    <scope>NUCLEOTIDE SEQUENCE [LARGE SCALE GENOMIC DNA]</scope>
</reference>
<feature type="compositionally biased region" description="Basic and acidic residues" evidence="1">
    <location>
        <begin position="241"/>
        <end position="252"/>
    </location>
</feature>
<dbReference type="GO" id="GO:0030276">
    <property type="term" value="F:clathrin binding"/>
    <property type="evidence" value="ECO:0007669"/>
    <property type="project" value="TreeGrafter"/>
</dbReference>
<gene>
    <name evidence="2" type="ORF">LIER_22960</name>
</gene>
<dbReference type="GO" id="GO:0072583">
    <property type="term" value="P:clathrin-dependent endocytosis"/>
    <property type="evidence" value="ECO:0007669"/>
    <property type="project" value="TreeGrafter"/>
</dbReference>
<dbReference type="GO" id="GO:0005737">
    <property type="term" value="C:cytoplasm"/>
    <property type="evidence" value="ECO:0007669"/>
    <property type="project" value="TreeGrafter"/>
</dbReference>
<dbReference type="FunFam" id="1.10.287.110:FF:000043">
    <property type="entry name" value="J-domain protein required for chloroplast accumulation response 1"/>
    <property type="match status" value="1"/>
</dbReference>
<accession>A0AAV3QX10</accession>
<feature type="region of interest" description="Disordered" evidence="1">
    <location>
        <begin position="1"/>
        <end position="36"/>
    </location>
</feature>
<evidence type="ECO:0000313" key="3">
    <source>
        <dbReference type="Proteomes" id="UP001454036"/>
    </source>
</evidence>
<dbReference type="PANTHER" id="PTHR23172">
    <property type="entry name" value="AUXILIN/CYCLIN G-ASSOCIATED KINASE-RELATED"/>
    <property type="match status" value="1"/>
</dbReference>
<dbReference type="GO" id="GO:0072318">
    <property type="term" value="P:clathrin coat disassembly"/>
    <property type="evidence" value="ECO:0007669"/>
    <property type="project" value="TreeGrafter"/>
</dbReference>
<dbReference type="SUPFAM" id="SSF46565">
    <property type="entry name" value="Chaperone J-domain"/>
    <property type="match status" value="1"/>
</dbReference>
<protein>
    <submittedName>
        <fullName evidence="2">Membrane traffic protein</fullName>
    </submittedName>
</protein>
<feature type="region of interest" description="Disordered" evidence="1">
    <location>
        <begin position="211"/>
        <end position="258"/>
    </location>
</feature>
<feature type="compositionally biased region" description="Polar residues" evidence="1">
    <location>
        <begin position="16"/>
        <end position="30"/>
    </location>
</feature>
<feature type="compositionally biased region" description="Basic and acidic residues" evidence="1">
    <location>
        <begin position="533"/>
        <end position="545"/>
    </location>
</feature>
<dbReference type="Proteomes" id="UP001454036">
    <property type="component" value="Unassembled WGS sequence"/>
</dbReference>
<evidence type="ECO:0000313" key="2">
    <source>
        <dbReference type="EMBL" id="GAA0168189.1"/>
    </source>
</evidence>
<feature type="compositionally biased region" description="Polar residues" evidence="1">
    <location>
        <begin position="117"/>
        <end position="134"/>
    </location>
</feature>
<dbReference type="Gene3D" id="1.10.287.110">
    <property type="entry name" value="DnaJ domain"/>
    <property type="match status" value="1"/>
</dbReference>
<feature type="region of interest" description="Disordered" evidence="1">
    <location>
        <begin position="368"/>
        <end position="461"/>
    </location>
</feature>
<keyword evidence="3" id="KW-1185">Reference proteome</keyword>
<feature type="region of interest" description="Disordered" evidence="1">
    <location>
        <begin position="526"/>
        <end position="561"/>
    </location>
</feature>
<evidence type="ECO:0000256" key="1">
    <source>
        <dbReference type="SAM" id="MobiDB-lite"/>
    </source>
</evidence>
<dbReference type="PANTHER" id="PTHR23172:SF64">
    <property type="entry name" value="J DOMAIN-CONTAINING PROTEIN REQUIRED FOR CHLOROPLAST ACCUMULATION RESPONSE 1"/>
    <property type="match status" value="1"/>
</dbReference>
<feature type="compositionally biased region" description="Basic and acidic residues" evidence="1">
    <location>
        <begin position="399"/>
        <end position="419"/>
    </location>
</feature>
<feature type="compositionally biased region" description="Basic and acidic residues" evidence="1">
    <location>
        <begin position="428"/>
        <end position="437"/>
    </location>
</feature>
<comment type="caution">
    <text evidence="2">The sequence shown here is derived from an EMBL/GenBank/DDBJ whole genome shotgun (WGS) entry which is preliminary data.</text>
</comment>
<dbReference type="AlphaFoldDB" id="A0AAV3QX10"/>
<feature type="region of interest" description="Disordered" evidence="1">
    <location>
        <begin position="482"/>
        <end position="501"/>
    </location>
</feature>
<dbReference type="GO" id="GO:0031982">
    <property type="term" value="C:vesicle"/>
    <property type="evidence" value="ECO:0007669"/>
    <property type="project" value="TreeGrafter"/>
</dbReference>
<feature type="region of interest" description="Disordered" evidence="1">
    <location>
        <begin position="117"/>
        <end position="151"/>
    </location>
</feature>